<dbReference type="Pfam" id="PF03712">
    <property type="entry name" value="Cu2_monoox_C"/>
    <property type="match status" value="1"/>
</dbReference>
<name>A0A210R1A1_MIZYE</name>
<dbReference type="PROSITE" id="PS50836">
    <property type="entry name" value="DOMON"/>
    <property type="match status" value="1"/>
</dbReference>
<dbReference type="SUPFAM" id="SSF49742">
    <property type="entry name" value="PHM/PNGase F"/>
    <property type="match status" value="2"/>
</dbReference>
<dbReference type="FunFam" id="2.60.120.230:FF:000001">
    <property type="entry name" value="Monooxygenase, DBH-like 1"/>
    <property type="match status" value="1"/>
</dbReference>
<keyword evidence="13" id="KW-0732">Signal</keyword>
<evidence type="ECO:0000256" key="6">
    <source>
        <dbReference type="ARBA" id="ARBA00022989"/>
    </source>
</evidence>
<evidence type="ECO:0000256" key="9">
    <source>
        <dbReference type="ARBA" id="ARBA00023033"/>
    </source>
</evidence>
<dbReference type="STRING" id="6573.A0A210R1A1"/>
<evidence type="ECO:0000256" key="5">
    <source>
        <dbReference type="ARBA" id="ARBA00022723"/>
    </source>
</evidence>
<dbReference type="Gene3D" id="2.60.120.230">
    <property type="match status" value="1"/>
</dbReference>
<evidence type="ECO:0000256" key="11">
    <source>
        <dbReference type="ARBA" id="ARBA00023157"/>
    </source>
</evidence>
<evidence type="ECO:0000313" key="16">
    <source>
        <dbReference type="Proteomes" id="UP000242188"/>
    </source>
</evidence>
<keyword evidence="7" id="KW-0560">Oxidoreductase</keyword>
<keyword evidence="11" id="KW-1015">Disulfide bond</keyword>
<evidence type="ECO:0000256" key="8">
    <source>
        <dbReference type="ARBA" id="ARBA00023008"/>
    </source>
</evidence>
<keyword evidence="8" id="KW-0186">Copper</keyword>
<dbReference type="Pfam" id="PF03351">
    <property type="entry name" value="DOMON"/>
    <property type="match status" value="1"/>
</dbReference>
<sequence length="581" mass="66633">MNFLTRVLSFGLLLQTALSLPSYRYHTTLDTGGQLTLDWDVDRVQQKVKFRLTAKLDHHKNRWFGLGFSDYGMITDADFAVYWTDTRVHHFQDCWTDDRGLLHVDRHQDFILMTSSIDKGRRILEFQRRYDTCDAHDYIIENGTTHILFFIGESSPQSLEGVALSDLGVQITRVQLLKPEIPVPVYPSDTWIFDVTTPSITVPDTDTTYWWYLTRLPHLSDKHHIIKYESVIQRGSEHLVHHMEVFQCEIHPDDDIKPYNGPGMAEGKPPELSTCRNVIGAWAMGSGPFILPPDAGIPIGERSASSFILLEIHYNNPNLLKGIVDSSGIRFYVTRHLRRHDAGIMELGLEYTNKMAVPPGQTSFPLRGYCIAECTKVGLGHHSIHIYGSQLHTHMTGRKVYTKHLREGVELPELNRDNHYSPHFQEIRRLPVPVEIRPGDALVTTCDYHTEDRPNVTVGGFSIKDEMCVNYVHYYPRTNLEVCKSSIQTSSLHKFFSFLNVWDKADTSQTKGDRDNYSSIRWSTTTTKLLLSLYDMAPLSMQCNKSDGTRFPGVWESAQKPLIYLPLPKPKSRCRRLRLLN</sequence>
<evidence type="ECO:0000259" key="14">
    <source>
        <dbReference type="PROSITE" id="PS50836"/>
    </source>
</evidence>
<dbReference type="EMBL" id="NEDP02000942">
    <property type="protein sequence ID" value="OWF54665.1"/>
    <property type="molecule type" value="Genomic_DNA"/>
</dbReference>
<keyword evidence="5" id="KW-0479">Metal-binding</keyword>
<dbReference type="GO" id="GO:0006589">
    <property type="term" value="P:octopamine biosynthetic process"/>
    <property type="evidence" value="ECO:0007669"/>
    <property type="project" value="TreeGrafter"/>
</dbReference>
<proteinExistence type="inferred from homology"/>
<comment type="caution">
    <text evidence="15">The sequence shown here is derived from an EMBL/GenBank/DDBJ whole genome shotgun (WGS) entry which is preliminary data.</text>
</comment>
<dbReference type="SMART" id="SM00664">
    <property type="entry name" value="DoH"/>
    <property type="match status" value="1"/>
</dbReference>
<evidence type="ECO:0000256" key="13">
    <source>
        <dbReference type="SAM" id="SignalP"/>
    </source>
</evidence>
<evidence type="ECO:0000256" key="1">
    <source>
        <dbReference type="ARBA" id="ARBA00001973"/>
    </source>
</evidence>
<organism evidence="15 16">
    <name type="scientific">Mizuhopecten yessoensis</name>
    <name type="common">Japanese scallop</name>
    <name type="synonym">Patinopecten yessoensis</name>
    <dbReference type="NCBI Taxonomy" id="6573"/>
    <lineage>
        <taxon>Eukaryota</taxon>
        <taxon>Metazoa</taxon>
        <taxon>Spiralia</taxon>
        <taxon>Lophotrochozoa</taxon>
        <taxon>Mollusca</taxon>
        <taxon>Bivalvia</taxon>
        <taxon>Autobranchia</taxon>
        <taxon>Pteriomorphia</taxon>
        <taxon>Pectinida</taxon>
        <taxon>Pectinoidea</taxon>
        <taxon>Pectinidae</taxon>
        <taxon>Mizuhopecten</taxon>
    </lineage>
</organism>
<gene>
    <name evidence="15" type="ORF">KP79_PYT04390</name>
</gene>
<evidence type="ECO:0000256" key="10">
    <source>
        <dbReference type="ARBA" id="ARBA00023136"/>
    </source>
</evidence>
<dbReference type="GO" id="GO:0042420">
    <property type="term" value="P:dopamine catabolic process"/>
    <property type="evidence" value="ECO:0007669"/>
    <property type="project" value="TreeGrafter"/>
</dbReference>
<dbReference type="PROSITE" id="PS00084">
    <property type="entry name" value="CU2_MONOOXYGENASE_1"/>
    <property type="match status" value="1"/>
</dbReference>
<keyword evidence="12" id="KW-0325">Glycoprotein</keyword>
<feature type="domain" description="DOMON" evidence="14">
    <location>
        <begin position="33"/>
        <end position="152"/>
    </location>
</feature>
<dbReference type="GO" id="GO:0005615">
    <property type="term" value="C:extracellular space"/>
    <property type="evidence" value="ECO:0007669"/>
    <property type="project" value="TreeGrafter"/>
</dbReference>
<feature type="signal peptide" evidence="13">
    <location>
        <begin position="1"/>
        <end position="19"/>
    </location>
</feature>
<keyword evidence="10" id="KW-0472">Membrane</keyword>
<dbReference type="GO" id="GO:0030667">
    <property type="term" value="C:secretory granule membrane"/>
    <property type="evidence" value="ECO:0007669"/>
    <property type="project" value="TreeGrafter"/>
</dbReference>
<dbReference type="InterPro" id="IPR024548">
    <property type="entry name" value="Cu2_monoox_C"/>
</dbReference>
<evidence type="ECO:0000256" key="3">
    <source>
        <dbReference type="ARBA" id="ARBA00010676"/>
    </source>
</evidence>
<feature type="chain" id="PRO_5012735957" evidence="13">
    <location>
        <begin position="20"/>
        <end position="581"/>
    </location>
</feature>
<keyword evidence="6" id="KW-1133">Transmembrane helix</keyword>
<dbReference type="Gene3D" id="2.60.120.310">
    <property type="entry name" value="Copper type II, ascorbate-dependent monooxygenase, N-terminal domain"/>
    <property type="match status" value="1"/>
</dbReference>
<evidence type="ECO:0000313" key="15">
    <source>
        <dbReference type="EMBL" id="OWF54665.1"/>
    </source>
</evidence>
<keyword evidence="16" id="KW-1185">Reference proteome</keyword>
<dbReference type="InterPro" id="IPR020611">
    <property type="entry name" value="Cu2_ascorb_mOase_CS-1"/>
</dbReference>
<dbReference type="OrthoDB" id="129121at2759"/>
<dbReference type="InterPro" id="IPR008977">
    <property type="entry name" value="PHM/PNGase_F_dom_sf"/>
</dbReference>
<dbReference type="PANTHER" id="PTHR10157">
    <property type="entry name" value="DOPAMINE BETA HYDROXYLASE RELATED"/>
    <property type="match status" value="1"/>
</dbReference>
<evidence type="ECO:0000256" key="7">
    <source>
        <dbReference type="ARBA" id="ARBA00023002"/>
    </source>
</evidence>
<dbReference type="InterPro" id="IPR000945">
    <property type="entry name" value="DBH-like"/>
</dbReference>
<protein>
    <submittedName>
        <fullName evidence="15">Dopamine beta-hydroxylase</fullName>
    </submittedName>
</protein>
<dbReference type="InterPro" id="IPR014784">
    <property type="entry name" value="Cu2_ascorb_mOase-like_C"/>
</dbReference>
<evidence type="ECO:0000256" key="4">
    <source>
        <dbReference type="ARBA" id="ARBA00022692"/>
    </source>
</evidence>
<dbReference type="AlphaFoldDB" id="A0A210R1A1"/>
<comment type="subcellular location">
    <subcellularLocation>
        <location evidence="2">Membrane</location>
        <topology evidence="2">Single-pass membrane protein</topology>
    </subcellularLocation>
</comment>
<dbReference type="Proteomes" id="UP000242188">
    <property type="component" value="Unassembled WGS sequence"/>
</dbReference>
<reference evidence="15 16" key="1">
    <citation type="journal article" date="2017" name="Nat. Ecol. Evol.">
        <title>Scallop genome provides insights into evolution of bilaterian karyotype and development.</title>
        <authorList>
            <person name="Wang S."/>
            <person name="Zhang J."/>
            <person name="Jiao W."/>
            <person name="Li J."/>
            <person name="Xun X."/>
            <person name="Sun Y."/>
            <person name="Guo X."/>
            <person name="Huan P."/>
            <person name="Dong B."/>
            <person name="Zhang L."/>
            <person name="Hu X."/>
            <person name="Sun X."/>
            <person name="Wang J."/>
            <person name="Zhao C."/>
            <person name="Wang Y."/>
            <person name="Wang D."/>
            <person name="Huang X."/>
            <person name="Wang R."/>
            <person name="Lv J."/>
            <person name="Li Y."/>
            <person name="Zhang Z."/>
            <person name="Liu B."/>
            <person name="Lu W."/>
            <person name="Hui Y."/>
            <person name="Liang J."/>
            <person name="Zhou Z."/>
            <person name="Hou R."/>
            <person name="Li X."/>
            <person name="Liu Y."/>
            <person name="Li H."/>
            <person name="Ning X."/>
            <person name="Lin Y."/>
            <person name="Zhao L."/>
            <person name="Xing Q."/>
            <person name="Dou J."/>
            <person name="Li Y."/>
            <person name="Mao J."/>
            <person name="Guo H."/>
            <person name="Dou H."/>
            <person name="Li T."/>
            <person name="Mu C."/>
            <person name="Jiang W."/>
            <person name="Fu Q."/>
            <person name="Fu X."/>
            <person name="Miao Y."/>
            <person name="Liu J."/>
            <person name="Yu Q."/>
            <person name="Li R."/>
            <person name="Liao H."/>
            <person name="Li X."/>
            <person name="Kong Y."/>
            <person name="Jiang Z."/>
            <person name="Chourrout D."/>
            <person name="Li R."/>
            <person name="Bao Z."/>
        </authorList>
    </citation>
    <scope>NUCLEOTIDE SEQUENCE [LARGE SCALE GENOMIC DNA]</scope>
    <source>
        <strain evidence="15 16">PY_sf001</strain>
    </source>
</reference>
<dbReference type="PANTHER" id="PTHR10157:SF29">
    <property type="entry name" value="DOPAMINE BETA-HYDROXYLASE"/>
    <property type="match status" value="1"/>
</dbReference>
<dbReference type="GO" id="GO:0042421">
    <property type="term" value="P:norepinephrine biosynthetic process"/>
    <property type="evidence" value="ECO:0007669"/>
    <property type="project" value="TreeGrafter"/>
</dbReference>
<dbReference type="InterPro" id="IPR005018">
    <property type="entry name" value="DOMON_domain"/>
</dbReference>
<dbReference type="InterPro" id="IPR000323">
    <property type="entry name" value="Cu2_ascorb_mOase_N"/>
</dbReference>
<dbReference type="GO" id="GO:0004500">
    <property type="term" value="F:dopamine beta-monooxygenase activity"/>
    <property type="evidence" value="ECO:0007669"/>
    <property type="project" value="InterPro"/>
</dbReference>
<dbReference type="InterPro" id="IPR036939">
    <property type="entry name" value="Cu2_ascorb_mOase_N_sf"/>
</dbReference>
<dbReference type="InterPro" id="IPR028460">
    <property type="entry name" value="Tbh/DBH"/>
</dbReference>
<dbReference type="CDD" id="cd09631">
    <property type="entry name" value="DOMON_DOH"/>
    <property type="match status" value="1"/>
</dbReference>
<dbReference type="FunFam" id="2.60.120.310:FF:000004">
    <property type="entry name" value="DBH-like monooxygenase protein 1"/>
    <property type="match status" value="1"/>
</dbReference>
<keyword evidence="4" id="KW-0812">Transmembrane</keyword>
<accession>A0A210R1A1</accession>
<evidence type="ECO:0000256" key="12">
    <source>
        <dbReference type="ARBA" id="ARBA00023180"/>
    </source>
</evidence>
<keyword evidence="9" id="KW-0503">Monooxygenase</keyword>
<dbReference type="PRINTS" id="PR00767">
    <property type="entry name" value="DBMONOXGNASE"/>
</dbReference>
<dbReference type="Pfam" id="PF01082">
    <property type="entry name" value="Cu2_monooxygen"/>
    <property type="match status" value="1"/>
</dbReference>
<comment type="cofactor">
    <cofactor evidence="1">
        <name>Cu(2+)</name>
        <dbReference type="ChEBI" id="CHEBI:29036"/>
    </cofactor>
</comment>
<dbReference type="InterPro" id="IPR045266">
    <property type="entry name" value="DOH_DOMON"/>
</dbReference>
<dbReference type="GO" id="GO:0005507">
    <property type="term" value="F:copper ion binding"/>
    <property type="evidence" value="ECO:0007669"/>
    <property type="project" value="InterPro"/>
</dbReference>
<evidence type="ECO:0000256" key="2">
    <source>
        <dbReference type="ARBA" id="ARBA00004167"/>
    </source>
</evidence>
<comment type="similarity">
    <text evidence="3">Belongs to the copper type II ascorbate-dependent monooxygenase family.</text>
</comment>